<keyword evidence="5" id="KW-0067">ATP-binding</keyword>
<proteinExistence type="inferred from homology"/>
<dbReference type="EC" id="2.7.1.-" evidence="5"/>
<dbReference type="GO" id="GO:0001678">
    <property type="term" value="P:intracellular glucose homeostasis"/>
    <property type="evidence" value="ECO:0007669"/>
    <property type="project" value="InterPro"/>
</dbReference>
<dbReference type="GO" id="GO:0006096">
    <property type="term" value="P:glycolytic process"/>
    <property type="evidence" value="ECO:0007669"/>
    <property type="project" value="UniProtKB-KW"/>
</dbReference>
<keyword evidence="5" id="KW-0547">Nucleotide-binding</keyword>
<evidence type="ECO:0000256" key="3">
    <source>
        <dbReference type="ARBA" id="ARBA00023152"/>
    </source>
</evidence>
<dbReference type="GO" id="GO:0008865">
    <property type="term" value="F:fructokinase activity"/>
    <property type="evidence" value="ECO:0007669"/>
    <property type="project" value="TreeGrafter"/>
</dbReference>
<dbReference type="InterPro" id="IPR001312">
    <property type="entry name" value="Hexokinase"/>
</dbReference>
<evidence type="ECO:0000256" key="1">
    <source>
        <dbReference type="ARBA" id="ARBA00004888"/>
    </source>
</evidence>
<dbReference type="PANTHER" id="PTHR19443">
    <property type="entry name" value="HEXOKINASE"/>
    <property type="match status" value="1"/>
</dbReference>
<protein>
    <recommendedName>
        <fullName evidence="5">Phosphotransferase</fullName>
        <ecNumber evidence="5">2.7.1.-</ecNumber>
    </recommendedName>
</protein>
<evidence type="ECO:0000256" key="5">
    <source>
        <dbReference type="RuleBase" id="RU362007"/>
    </source>
</evidence>
<keyword evidence="5 7" id="KW-0418">Kinase</keyword>
<evidence type="ECO:0000259" key="6">
    <source>
        <dbReference type="Pfam" id="PF03727"/>
    </source>
</evidence>
<dbReference type="GO" id="GO:0005524">
    <property type="term" value="F:ATP binding"/>
    <property type="evidence" value="ECO:0007669"/>
    <property type="project" value="UniProtKB-UniRule"/>
</dbReference>
<evidence type="ECO:0000256" key="2">
    <source>
        <dbReference type="ARBA" id="ARBA00005028"/>
    </source>
</evidence>
<comment type="similarity">
    <text evidence="5">Belongs to the hexokinase family.</text>
</comment>
<dbReference type="SUPFAM" id="SSF53067">
    <property type="entry name" value="Actin-like ATPase domain"/>
    <property type="match status" value="1"/>
</dbReference>
<reference evidence="7" key="1">
    <citation type="submission" date="2018-04" db="EMBL/GenBank/DDBJ databases">
        <title>Transcriptome of Schizaphis graminum biotype I.</title>
        <authorList>
            <person name="Scully E.D."/>
            <person name="Geib S.M."/>
            <person name="Palmer N.A."/>
            <person name="Koch K."/>
            <person name="Bradshaw J."/>
            <person name="Heng-Moss T."/>
            <person name="Sarath G."/>
        </authorList>
    </citation>
    <scope>NUCLEOTIDE SEQUENCE</scope>
</reference>
<dbReference type="GO" id="GO:0005829">
    <property type="term" value="C:cytosol"/>
    <property type="evidence" value="ECO:0007669"/>
    <property type="project" value="TreeGrafter"/>
</dbReference>
<dbReference type="GO" id="GO:0006006">
    <property type="term" value="P:glucose metabolic process"/>
    <property type="evidence" value="ECO:0007669"/>
    <property type="project" value="TreeGrafter"/>
</dbReference>
<comment type="pathway">
    <text evidence="1">Carbohydrate degradation; glycolysis; D-glyceraldehyde 3-phosphate and glycerone phosphate from D-glucose: step 1/4.</text>
</comment>
<dbReference type="EMBL" id="GGMR01007674">
    <property type="protein sequence ID" value="MBY20293.1"/>
    <property type="molecule type" value="Transcribed_RNA"/>
</dbReference>
<name>A0A2S2NSV1_SCHGA</name>
<accession>A0A2S2NSV1</accession>
<evidence type="ECO:0000313" key="7">
    <source>
        <dbReference type="EMBL" id="MBY20293.1"/>
    </source>
</evidence>
<sequence>MYMAELVREMVLAMASNRALFEGVTTKAMTTEYALKAKHLWLVESDDQLSYSRTRTVLTDVLDVTNPSPMDCELFRYACGCVTTRSANLVAAGLSSVLKRTGLPVTVAVSGSAFETHSTYRLAVSHKARQLTLKQKPFTLRTVEPNVQSANRS</sequence>
<feature type="domain" description="Hexokinase C-terminal" evidence="6">
    <location>
        <begin position="1"/>
        <end position="140"/>
    </location>
</feature>
<dbReference type="AlphaFoldDB" id="A0A2S2NSV1"/>
<evidence type="ECO:0000256" key="4">
    <source>
        <dbReference type="ARBA" id="ARBA00044613"/>
    </source>
</evidence>
<dbReference type="Pfam" id="PF03727">
    <property type="entry name" value="Hexokinase_2"/>
    <property type="match status" value="1"/>
</dbReference>
<dbReference type="GO" id="GO:0005536">
    <property type="term" value="F:D-glucose binding"/>
    <property type="evidence" value="ECO:0007669"/>
    <property type="project" value="InterPro"/>
</dbReference>
<dbReference type="InterPro" id="IPR022673">
    <property type="entry name" value="Hexokinase_C"/>
</dbReference>
<dbReference type="InterPro" id="IPR043129">
    <property type="entry name" value="ATPase_NBD"/>
</dbReference>
<keyword evidence="3 5" id="KW-0324">Glycolysis</keyword>
<comment type="pathway">
    <text evidence="2">Carbohydrate metabolism; hexose metabolism.</text>
</comment>
<comment type="catalytic activity">
    <reaction evidence="4">
        <text>a D-hexose + ATP = a D-hexose 6-phosphate + ADP + H(+)</text>
        <dbReference type="Rhea" id="RHEA:22740"/>
        <dbReference type="ChEBI" id="CHEBI:4194"/>
        <dbReference type="ChEBI" id="CHEBI:15378"/>
        <dbReference type="ChEBI" id="CHEBI:30616"/>
        <dbReference type="ChEBI" id="CHEBI:229467"/>
        <dbReference type="ChEBI" id="CHEBI:456216"/>
        <dbReference type="EC" id="2.7.1.1"/>
    </reaction>
    <physiologicalReaction direction="left-to-right" evidence="4">
        <dbReference type="Rhea" id="RHEA:22741"/>
    </physiologicalReaction>
</comment>
<gene>
    <name evidence="7" type="primary">HXK</name>
    <name evidence="7" type="ORF">g.164227</name>
</gene>
<organism evidence="7">
    <name type="scientific">Schizaphis graminum</name>
    <name type="common">Green bug aphid</name>
    <dbReference type="NCBI Taxonomy" id="13262"/>
    <lineage>
        <taxon>Eukaryota</taxon>
        <taxon>Metazoa</taxon>
        <taxon>Ecdysozoa</taxon>
        <taxon>Arthropoda</taxon>
        <taxon>Hexapoda</taxon>
        <taxon>Insecta</taxon>
        <taxon>Pterygota</taxon>
        <taxon>Neoptera</taxon>
        <taxon>Paraneoptera</taxon>
        <taxon>Hemiptera</taxon>
        <taxon>Sternorrhyncha</taxon>
        <taxon>Aphidomorpha</taxon>
        <taxon>Aphidoidea</taxon>
        <taxon>Aphididae</taxon>
        <taxon>Aphidini</taxon>
        <taxon>Schizaphis</taxon>
    </lineage>
</organism>
<dbReference type="GO" id="GO:0005739">
    <property type="term" value="C:mitochondrion"/>
    <property type="evidence" value="ECO:0007669"/>
    <property type="project" value="TreeGrafter"/>
</dbReference>
<keyword evidence="5" id="KW-0808">Transferase</keyword>
<dbReference type="PROSITE" id="PS51748">
    <property type="entry name" value="HEXOKINASE_2"/>
    <property type="match status" value="1"/>
</dbReference>
<dbReference type="Gene3D" id="3.40.367.20">
    <property type="match status" value="1"/>
</dbReference>
<dbReference type="GO" id="GO:0004340">
    <property type="term" value="F:glucokinase activity"/>
    <property type="evidence" value="ECO:0007669"/>
    <property type="project" value="TreeGrafter"/>
</dbReference>
<dbReference type="PANTHER" id="PTHR19443:SF16">
    <property type="entry name" value="HEXOKINASE TYPE 1-RELATED"/>
    <property type="match status" value="1"/>
</dbReference>